<dbReference type="Proteomes" id="UP000569951">
    <property type="component" value="Unassembled WGS sequence"/>
</dbReference>
<reference evidence="3 4" key="1">
    <citation type="submission" date="2020-08" db="EMBL/GenBank/DDBJ databases">
        <title>Genomic Encyclopedia of Type Strains, Phase IV (KMG-IV): sequencing the most valuable type-strain genomes for metagenomic binning, comparative biology and taxonomic classification.</title>
        <authorList>
            <person name="Goeker M."/>
        </authorList>
    </citation>
    <scope>NUCLEOTIDE SEQUENCE [LARGE SCALE GENOMIC DNA]</scope>
    <source>
        <strain evidence="3 4">DSM 21458</strain>
    </source>
</reference>
<dbReference type="PANTHER" id="PTHR34136:SF1">
    <property type="entry name" value="UDP-N-ACETYL-D-MANNOSAMINURONIC ACID TRANSFERASE"/>
    <property type="match status" value="1"/>
</dbReference>
<dbReference type="EMBL" id="JACHHG010000006">
    <property type="protein sequence ID" value="MBB6098461.1"/>
    <property type="molecule type" value="Genomic_DNA"/>
</dbReference>
<evidence type="ECO:0000313" key="4">
    <source>
        <dbReference type="Proteomes" id="UP000569951"/>
    </source>
</evidence>
<dbReference type="PANTHER" id="PTHR34136">
    <property type="match status" value="1"/>
</dbReference>
<protein>
    <submittedName>
        <fullName evidence="3">N-acetylglucosaminyldiphosphoundecaprenol N-acetyl-beta-D-mannosaminyltransferase</fullName>
        <ecNumber evidence="3">2.4.1.187</ecNumber>
    </submittedName>
</protein>
<comment type="caution">
    <text evidence="3">The sequence shown here is derived from an EMBL/GenBank/DDBJ whole genome shotgun (WGS) entry which is preliminary data.</text>
</comment>
<evidence type="ECO:0000256" key="1">
    <source>
        <dbReference type="ARBA" id="ARBA00022676"/>
    </source>
</evidence>
<dbReference type="InterPro" id="IPR004629">
    <property type="entry name" value="WecG_TagA_CpsF"/>
</dbReference>
<dbReference type="EC" id="2.4.1.187" evidence="3"/>
<dbReference type="AlphaFoldDB" id="A0A841HY41"/>
<organism evidence="3 4">
    <name type="scientific">Deinobacterium chartae</name>
    <dbReference type="NCBI Taxonomy" id="521158"/>
    <lineage>
        <taxon>Bacteria</taxon>
        <taxon>Thermotogati</taxon>
        <taxon>Deinococcota</taxon>
        <taxon>Deinococci</taxon>
        <taxon>Deinococcales</taxon>
        <taxon>Deinococcaceae</taxon>
        <taxon>Deinobacterium</taxon>
    </lineage>
</organism>
<dbReference type="NCBIfam" id="TIGR00696">
    <property type="entry name" value="wecG_tagA_cpsF"/>
    <property type="match status" value="1"/>
</dbReference>
<keyword evidence="4" id="KW-1185">Reference proteome</keyword>
<evidence type="ECO:0000313" key="3">
    <source>
        <dbReference type="EMBL" id="MBB6098461.1"/>
    </source>
</evidence>
<keyword evidence="1 3" id="KW-0328">Glycosyltransferase</keyword>
<dbReference type="Pfam" id="PF03808">
    <property type="entry name" value="Glyco_tran_WecG"/>
    <property type="match status" value="1"/>
</dbReference>
<gene>
    <name evidence="3" type="ORF">HNR42_001895</name>
</gene>
<evidence type="ECO:0000256" key="2">
    <source>
        <dbReference type="ARBA" id="ARBA00022679"/>
    </source>
</evidence>
<name>A0A841HY41_9DEIO</name>
<dbReference type="GO" id="GO:0047244">
    <property type="term" value="F:N-acetylglucosaminyldiphosphoundecaprenol N-acetyl-beta-D-mannosaminyltransferase activity"/>
    <property type="evidence" value="ECO:0007669"/>
    <property type="project" value="UniProtKB-EC"/>
</dbReference>
<proteinExistence type="predicted"/>
<accession>A0A841HY41</accession>
<keyword evidence="2 3" id="KW-0808">Transferase</keyword>
<dbReference type="CDD" id="cd06533">
    <property type="entry name" value="Glyco_transf_WecG_TagA"/>
    <property type="match status" value="1"/>
</dbReference>
<sequence>MPERLELLGYPLDAVDLEGAVRVLLGWMDAPGAQPHTVITLNPEIVVQADADLELARVIRQADLVTADGVGIVWAAKRLLRRELPGRAPGYDLSVRLLEERGPSLRVFFLGGKPGVAEAAAQRARALYGVQVVGSAHGYFKHDGVEDRAVAERIRDARPELLLTALGAGKQEGFNERFRDLMGVPVSIGVGGTLDVLAGTANLAPEWTRRLGVEWIWRVAGDRKRWGRAPRLGQFVLRVLRTR</sequence>
<dbReference type="RefSeq" id="WP_343058307.1">
    <property type="nucleotide sequence ID" value="NZ_JACHHG010000006.1"/>
</dbReference>